<evidence type="ECO:0000313" key="13">
    <source>
        <dbReference type="Proteomes" id="UP000324748"/>
    </source>
</evidence>
<keyword evidence="13" id="KW-1185">Reference proteome</keyword>
<evidence type="ECO:0000256" key="2">
    <source>
        <dbReference type="ARBA" id="ARBA00004604"/>
    </source>
</evidence>
<evidence type="ECO:0000259" key="10">
    <source>
        <dbReference type="Pfam" id="PF01138"/>
    </source>
</evidence>
<keyword evidence="5" id="KW-0698">rRNA processing</keyword>
<keyword evidence="8" id="KW-0539">Nucleus</keyword>
<sequence length="284" mass="30484">MNNPFEVEQLKRLQPSQFIKTCLANKLRTDGRTLHQSRPIHSHSDVISSAHASTIVSIGNTSVLCAIKFETAQPESAKPNQGFLVPNVELGPMCCPKYKPGPPPDQAQILATKLKDILISSGFVPLDSLVIAPGKLVWVVYIDIVCLSNDGNLFDASLSATTSALKSARIPVVSFDHETQSLKLANPTHPESVPLAIRTSITGYTFALYDRSTILPDPCLFEEDSAAGSVTLVVDDDSRDLVHLSFAAPSPSPDSDSPSPLSCPAVLDACFKIIHANSRPSSRA</sequence>
<dbReference type="GO" id="GO:0005730">
    <property type="term" value="C:nucleolus"/>
    <property type="evidence" value="ECO:0007669"/>
    <property type="project" value="UniProtKB-SubCell"/>
</dbReference>
<proteinExistence type="inferred from homology"/>
<dbReference type="InterPro" id="IPR001247">
    <property type="entry name" value="ExoRNase_PH_dom1"/>
</dbReference>
<evidence type="ECO:0000256" key="6">
    <source>
        <dbReference type="ARBA" id="ARBA00022835"/>
    </source>
</evidence>
<keyword evidence="6" id="KW-0271">Exosome</keyword>
<reference evidence="13 14" key="1">
    <citation type="submission" date="2019-05" db="EMBL/GenBank/DDBJ databases">
        <title>Emergence of the Ug99 lineage of the wheat stem rust pathogen through somatic hybridization.</title>
        <authorList>
            <person name="Li F."/>
            <person name="Upadhyaya N.M."/>
            <person name="Sperschneider J."/>
            <person name="Matny O."/>
            <person name="Nguyen-Phuc H."/>
            <person name="Mago R."/>
            <person name="Raley C."/>
            <person name="Miller M.E."/>
            <person name="Silverstein K.A.T."/>
            <person name="Henningsen E."/>
            <person name="Hirsch C.D."/>
            <person name="Visser B."/>
            <person name="Pretorius Z.A."/>
            <person name="Steffenson B.J."/>
            <person name="Schwessinger B."/>
            <person name="Dodds P.N."/>
            <person name="Figueroa M."/>
        </authorList>
    </citation>
    <scope>NUCLEOTIDE SEQUENCE [LARGE SCALE GENOMIC DNA]</scope>
    <source>
        <strain evidence="11">21-0</strain>
        <strain evidence="12 14">Ug99</strain>
    </source>
</reference>
<dbReference type="EMBL" id="VDEP01000446">
    <property type="protein sequence ID" value="KAA1078916.1"/>
    <property type="molecule type" value="Genomic_DNA"/>
</dbReference>
<dbReference type="GO" id="GO:0035925">
    <property type="term" value="F:mRNA 3'-UTR AU-rich region binding"/>
    <property type="evidence" value="ECO:0007669"/>
    <property type="project" value="TreeGrafter"/>
</dbReference>
<dbReference type="PANTHER" id="PTHR11097">
    <property type="entry name" value="EXOSOME COMPLEX EXONUCLEASE RIBOSOMAL RNA PROCESSING PROTEIN"/>
    <property type="match status" value="1"/>
</dbReference>
<dbReference type="PANTHER" id="PTHR11097:SF9">
    <property type="entry name" value="EXOSOME COMPLEX COMPONENT RRP43"/>
    <property type="match status" value="1"/>
</dbReference>
<comment type="similarity">
    <text evidence="3">Belongs to the RNase PH family.</text>
</comment>
<comment type="subcellular location">
    <subcellularLocation>
        <location evidence="1">Cytoplasm</location>
    </subcellularLocation>
    <subcellularLocation>
        <location evidence="2">Nucleus</location>
        <location evidence="2">Nucleolus</location>
    </subcellularLocation>
</comment>
<dbReference type="GO" id="GO:0071035">
    <property type="term" value="P:nuclear polyadenylation-dependent rRNA catabolic process"/>
    <property type="evidence" value="ECO:0007669"/>
    <property type="project" value="TreeGrafter"/>
</dbReference>
<evidence type="ECO:0000313" key="12">
    <source>
        <dbReference type="EMBL" id="KAA1078916.1"/>
    </source>
</evidence>
<gene>
    <name evidence="11" type="ORF">PGT21_024725</name>
    <name evidence="12" type="ORF">PGTUg99_020887</name>
</gene>
<feature type="domain" description="Exoribonuclease phosphorolytic" evidence="10">
    <location>
        <begin position="36"/>
        <end position="171"/>
    </location>
</feature>
<evidence type="ECO:0000256" key="3">
    <source>
        <dbReference type="ARBA" id="ARBA00006678"/>
    </source>
</evidence>
<dbReference type="Proteomes" id="UP000324748">
    <property type="component" value="Unassembled WGS sequence"/>
</dbReference>
<dbReference type="InterPro" id="IPR020568">
    <property type="entry name" value="Ribosomal_Su5_D2-typ_SF"/>
</dbReference>
<dbReference type="GO" id="GO:0034475">
    <property type="term" value="P:U4 snRNA 3'-end processing"/>
    <property type="evidence" value="ECO:0007669"/>
    <property type="project" value="TreeGrafter"/>
</dbReference>
<dbReference type="OrthoDB" id="45882at2759"/>
<dbReference type="InterPro" id="IPR027408">
    <property type="entry name" value="PNPase/RNase_PH_dom_sf"/>
</dbReference>
<comment type="caution">
    <text evidence="11">The sequence shown here is derived from an EMBL/GenBank/DDBJ whole genome shotgun (WGS) entry which is preliminary data.</text>
</comment>
<evidence type="ECO:0000256" key="8">
    <source>
        <dbReference type="ARBA" id="ARBA00023242"/>
    </source>
</evidence>
<evidence type="ECO:0000313" key="11">
    <source>
        <dbReference type="EMBL" id="KAA1076940.1"/>
    </source>
</evidence>
<accession>A0A5B0MM60</accession>
<dbReference type="EMBL" id="VSWC01000145">
    <property type="protein sequence ID" value="KAA1076940.1"/>
    <property type="molecule type" value="Genomic_DNA"/>
</dbReference>
<name>A0A5B0MM60_PUCGR</name>
<dbReference type="GO" id="GO:0016075">
    <property type="term" value="P:rRNA catabolic process"/>
    <property type="evidence" value="ECO:0007669"/>
    <property type="project" value="TreeGrafter"/>
</dbReference>
<protein>
    <recommendedName>
        <fullName evidence="9">Ribosomal RNA-processing protein 43</fullName>
    </recommendedName>
</protein>
<dbReference type="GO" id="GO:0071038">
    <property type="term" value="P:TRAMP-dependent tRNA surveillance pathway"/>
    <property type="evidence" value="ECO:0007669"/>
    <property type="project" value="TreeGrafter"/>
</dbReference>
<dbReference type="Proteomes" id="UP000325313">
    <property type="component" value="Unassembled WGS sequence"/>
</dbReference>
<dbReference type="InterPro" id="IPR050590">
    <property type="entry name" value="Exosome_comp_Rrp42_subfam"/>
</dbReference>
<dbReference type="AlphaFoldDB" id="A0A5B0MM60"/>
<dbReference type="GO" id="GO:0034476">
    <property type="term" value="P:U5 snRNA 3'-end processing"/>
    <property type="evidence" value="ECO:0007669"/>
    <property type="project" value="TreeGrafter"/>
</dbReference>
<dbReference type="GO" id="GO:0000467">
    <property type="term" value="P:exonucleolytic trimming to generate mature 3'-end of 5.8S rRNA from tricistronic rRNA transcript (SSU-rRNA, 5.8S rRNA, LSU-rRNA)"/>
    <property type="evidence" value="ECO:0007669"/>
    <property type="project" value="TreeGrafter"/>
</dbReference>
<dbReference type="Pfam" id="PF01138">
    <property type="entry name" value="RNase_PH"/>
    <property type="match status" value="1"/>
</dbReference>
<dbReference type="GO" id="GO:0000177">
    <property type="term" value="C:cytoplasmic exosome (RNase complex)"/>
    <property type="evidence" value="ECO:0007669"/>
    <property type="project" value="TreeGrafter"/>
</dbReference>
<dbReference type="GO" id="GO:0071028">
    <property type="term" value="P:nuclear mRNA surveillance"/>
    <property type="evidence" value="ECO:0007669"/>
    <property type="project" value="TreeGrafter"/>
</dbReference>
<evidence type="ECO:0000256" key="9">
    <source>
        <dbReference type="ARBA" id="ARBA00030617"/>
    </source>
</evidence>
<evidence type="ECO:0000256" key="4">
    <source>
        <dbReference type="ARBA" id="ARBA00022490"/>
    </source>
</evidence>
<evidence type="ECO:0000256" key="5">
    <source>
        <dbReference type="ARBA" id="ARBA00022552"/>
    </source>
</evidence>
<dbReference type="SUPFAM" id="SSF54211">
    <property type="entry name" value="Ribosomal protein S5 domain 2-like"/>
    <property type="match status" value="1"/>
</dbReference>
<organism evidence="11 13">
    <name type="scientific">Puccinia graminis f. sp. tritici</name>
    <dbReference type="NCBI Taxonomy" id="56615"/>
    <lineage>
        <taxon>Eukaryota</taxon>
        <taxon>Fungi</taxon>
        <taxon>Dikarya</taxon>
        <taxon>Basidiomycota</taxon>
        <taxon>Pucciniomycotina</taxon>
        <taxon>Pucciniomycetes</taxon>
        <taxon>Pucciniales</taxon>
        <taxon>Pucciniaceae</taxon>
        <taxon>Puccinia</taxon>
    </lineage>
</organism>
<keyword evidence="7" id="KW-0694">RNA-binding</keyword>
<evidence type="ECO:0000256" key="1">
    <source>
        <dbReference type="ARBA" id="ARBA00004496"/>
    </source>
</evidence>
<evidence type="ECO:0000313" key="14">
    <source>
        <dbReference type="Proteomes" id="UP000325313"/>
    </source>
</evidence>
<dbReference type="Gene3D" id="3.30.230.70">
    <property type="entry name" value="GHMP Kinase, N-terminal domain"/>
    <property type="match status" value="1"/>
</dbReference>
<evidence type="ECO:0000256" key="7">
    <source>
        <dbReference type="ARBA" id="ARBA00022884"/>
    </source>
</evidence>
<keyword evidence="4" id="KW-0963">Cytoplasm</keyword>
<dbReference type="GO" id="GO:0000176">
    <property type="term" value="C:nuclear exosome (RNase complex)"/>
    <property type="evidence" value="ECO:0007669"/>
    <property type="project" value="TreeGrafter"/>
</dbReference>
<dbReference type="GO" id="GO:0034473">
    <property type="term" value="P:U1 snRNA 3'-end processing"/>
    <property type="evidence" value="ECO:0007669"/>
    <property type="project" value="TreeGrafter"/>
</dbReference>